<comment type="caution">
    <text evidence="2">The sequence shown here is derived from an EMBL/GenBank/DDBJ whole genome shotgun (WGS) entry which is preliminary data.</text>
</comment>
<dbReference type="OrthoDB" id="541471at2759"/>
<dbReference type="Proteomes" id="UP000613740">
    <property type="component" value="Unassembled WGS sequence"/>
</dbReference>
<keyword evidence="3" id="KW-1185">Reference proteome</keyword>
<sequence length="148" mass="15677">MLVMELLAPEDGWVMFYGLSPDLKQQLHGAVVDALGKVHAIDVGGGARGVHADLRQANVMARLPCKDAAGGGGGGGKDVAGGGGAGGSSDSKPQVRVMFVDFDWSGLQGHTRVPAFSRMRLQGYGCGCEVTQEYDRALWEHERVHEPM</sequence>
<evidence type="ECO:0000313" key="2">
    <source>
        <dbReference type="EMBL" id="KAG2424055.1"/>
    </source>
</evidence>
<reference evidence="2" key="1">
    <citation type="journal article" date="2020" name="bioRxiv">
        <title>Comparative genomics of Chlamydomonas.</title>
        <authorList>
            <person name="Craig R.J."/>
            <person name="Hasan A.R."/>
            <person name="Ness R.W."/>
            <person name="Keightley P.D."/>
        </authorList>
    </citation>
    <scope>NUCLEOTIDE SEQUENCE</scope>
    <source>
        <strain evidence="2">CCAP 11/173</strain>
    </source>
</reference>
<feature type="region of interest" description="Disordered" evidence="1">
    <location>
        <begin position="70"/>
        <end position="92"/>
    </location>
</feature>
<protein>
    <recommendedName>
        <fullName evidence="4">Protein kinase domain-containing protein</fullName>
    </recommendedName>
</protein>
<accession>A0A835SP78</accession>
<name>A0A835SP78_9CHLO</name>
<evidence type="ECO:0000256" key="1">
    <source>
        <dbReference type="SAM" id="MobiDB-lite"/>
    </source>
</evidence>
<dbReference type="AlphaFoldDB" id="A0A835SP78"/>
<dbReference type="EMBL" id="JAEHOD010000130">
    <property type="protein sequence ID" value="KAG2424055.1"/>
    <property type="molecule type" value="Genomic_DNA"/>
</dbReference>
<gene>
    <name evidence="2" type="ORF">HYH02_015236</name>
</gene>
<proteinExistence type="predicted"/>
<organism evidence="2 3">
    <name type="scientific">Chlamydomonas schloesseri</name>
    <dbReference type="NCBI Taxonomy" id="2026947"/>
    <lineage>
        <taxon>Eukaryota</taxon>
        <taxon>Viridiplantae</taxon>
        <taxon>Chlorophyta</taxon>
        <taxon>core chlorophytes</taxon>
        <taxon>Chlorophyceae</taxon>
        <taxon>CS clade</taxon>
        <taxon>Chlamydomonadales</taxon>
        <taxon>Chlamydomonadaceae</taxon>
        <taxon>Chlamydomonas</taxon>
    </lineage>
</organism>
<feature type="compositionally biased region" description="Gly residues" evidence="1">
    <location>
        <begin position="70"/>
        <end position="87"/>
    </location>
</feature>
<evidence type="ECO:0008006" key="4">
    <source>
        <dbReference type="Google" id="ProtNLM"/>
    </source>
</evidence>
<evidence type="ECO:0000313" key="3">
    <source>
        <dbReference type="Proteomes" id="UP000613740"/>
    </source>
</evidence>